<sequence length="286" mass="32405">MEYIEDVDGDTISNDSLLISKTEKEKHKSAKCKYCPALWTRGRAQDMRTHLTMKCKDAYFDTKEAIDKDKETRVNKSLIKWIVCSGILFSAFDSPYFEDFTKMLNPGYNSPKRTILAISILDVEAANILLKVEKKLSKAKNITLCIDGWSSPLKQKVLKNVGPEKFIAIISDAESSIVAAKCQVTTKYPHILSIRCIAHHIQLISSMLEIWKQLGGGRTSADLLKTQMSLYKNQEPPFNDRFISSINIITNWWTLVDLTKNEDHIKTLALQIHSIPPITLLVSESL</sequence>
<evidence type="ECO:0000313" key="2">
    <source>
        <dbReference type="Proteomes" id="UP000789920"/>
    </source>
</evidence>
<accession>A0ACA9RG86</accession>
<feature type="non-terminal residue" evidence="1">
    <location>
        <position position="286"/>
    </location>
</feature>
<protein>
    <submittedName>
        <fullName evidence="1">22907_t:CDS:1</fullName>
    </submittedName>
</protein>
<proteinExistence type="predicted"/>
<evidence type="ECO:0000313" key="1">
    <source>
        <dbReference type="EMBL" id="CAG8791181.1"/>
    </source>
</evidence>
<comment type="caution">
    <text evidence="1">The sequence shown here is derived from an EMBL/GenBank/DDBJ whole genome shotgun (WGS) entry which is preliminary data.</text>
</comment>
<dbReference type="Proteomes" id="UP000789920">
    <property type="component" value="Unassembled WGS sequence"/>
</dbReference>
<organism evidence="1 2">
    <name type="scientific">Racocetra persica</name>
    <dbReference type="NCBI Taxonomy" id="160502"/>
    <lineage>
        <taxon>Eukaryota</taxon>
        <taxon>Fungi</taxon>
        <taxon>Fungi incertae sedis</taxon>
        <taxon>Mucoromycota</taxon>
        <taxon>Glomeromycotina</taxon>
        <taxon>Glomeromycetes</taxon>
        <taxon>Diversisporales</taxon>
        <taxon>Gigasporaceae</taxon>
        <taxon>Racocetra</taxon>
    </lineage>
</organism>
<dbReference type="EMBL" id="CAJVQC010052093">
    <property type="protein sequence ID" value="CAG8791181.1"/>
    <property type="molecule type" value="Genomic_DNA"/>
</dbReference>
<reference evidence="1" key="1">
    <citation type="submission" date="2021-06" db="EMBL/GenBank/DDBJ databases">
        <authorList>
            <person name="Kallberg Y."/>
            <person name="Tangrot J."/>
            <person name="Rosling A."/>
        </authorList>
    </citation>
    <scope>NUCLEOTIDE SEQUENCE</scope>
    <source>
        <strain evidence="1">MA461A</strain>
    </source>
</reference>
<name>A0ACA9RG86_9GLOM</name>
<keyword evidence="2" id="KW-1185">Reference proteome</keyword>
<gene>
    <name evidence="1" type="ORF">RPERSI_LOCUS19183</name>
</gene>